<sequence length="221" mass="24650">MKEKKIFTVIYLLLLVSVVGNVIFFVNWLGSHSNQEKKSQEQAELVTALEEENTQLKSRIDELLTTESESDSSSGEENTQATDPVEEGKTTVGLPGSNEKQVAFLEEFARLQFGMGADQRAENLAQLGTLMSAEAFQEMNGSVDVIPSAIGYTIEVEETEIYRQLDTENTNEYLIVVHQKTKTDQENATAVQSRLYYRVTLGNTAEGTFMVDEVSALMPYQ</sequence>
<dbReference type="Proteomes" id="UP000076878">
    <property type="component" value="Unassembled WGS sequence"/>
</dbReference>
<reference evidence="4 6" key="2">
    <citation type="submission" date="2016-10" db="EMBL/GenBank/DDBJ databases">
        <authorList>
            <person name="Varghese N."/>
            <person name="Submissions S."/>
        </authorList>
    </citation>
    <scope>NUCLEOTIDE SEQUENCE [LARGE SCALE GENOMIC DNA]</scope>
    <source>
        <strain evidence="4 6">DSM 22150</strain>
    </source>
</reference>
<dbReference type="EMBL" id="FNYT01000029">
    <property type="protein sequence ID" value="SEJ82487.1"/>
    <property type="molecule type" value="Genomic_DNA"/>
</dbReference>
<dbReference type="STRING" id="640938.TR210_2492"/>
<feature type="region of interest" description="Disordered" evidence="1">
    <location>
        <begin position="65"/>
        <end position="96"/>
    </location>
</feature>
<evidence type="ECO:0000256" key="2">
    <source>
        <dbReference type="SAM" id="Phobius"/>
    </source>
</evidence>
<dbReference type="RefSeq" id="WP_068624265.1">
    <property type="nucleotide sequence ID" value="NZ_FJNB01000023.1"/>
</dbReference>
<keyword evidence="2" id="KW-0472">Membrane</keyword>
<dbReference type="AlphaFoldDB" id="A0A143Z5C2"/>
<protein>
    <submittedName>
        <fullName evidence="3">Uncharacterized protein</fullName>
    </submittedName>
</protein>
<gene>
    <name evidence="4" type="ORF">SAMN05216375_12923</name>
    <name evidence="3" type="ORF">TR210_2492</name>
</gene>
<keyword evidence="2" id="KW-1133">Transmembrane helix</keyword>
<name>A0A143Z5C2_9LACT</name>
<keyword evidence="2" id="KW-0812">Transmembrane</keyword>
<keyword evidence="6" id="KW-1185">Reference proteome</keyword>
<reference evidence="3 5" key="1">
    <citation type="submission" date="2016-02" db="EMBL/GenBank/DDBJ databases">
        <authorList>
            <person name="Wen L."/>
            <person name="He K."/>
            <person name="Yang H."/>
        </authorList>
    </citation>
    <scope>NUCLEOTIDE SEQUENCE [LARGE SCALE GENOMIC DNA]</scope>
    <source>
        <strain evidence="3">Trichococcus_R210</strain>
    </source>
</reference>
<feature type="compositionally biased region" description="Low complexity" evidence="1">
    <location>
        <begin position="65"/>
        <end position="77"/>
    </location>
</feature>
<evidence type="ECO:0000313" key="4">
    <source>
        <dbReference type="EMBL" id="SEJ82487.1"/>
    </source>
</evidence>
<accession>A0A143Z5C2</accession>
<evidence type="ECO:0000313" key="3">
    <source>
        <dbReference type="EMBL" id="CZR07845.1"/>
    </source>
</evidence>
<organism evidence="3 5">
    <name type="scientific">Trichococcus ilyis</name>
    <dbReference type="NCBI Taxonomy" id="640938"/>
    <lineage>
        <taxon>Bacteria</taxon>
        <taxon>Bacillati</taxon>
        <taxon>Bacillota</taxon>
        <taxon>Bacilli</taxon>
        <taxon>Lactobacillales</taxon>
        <taxon>Carnobacteriaceae</taxon>
        <taxon>Trichococcus</taxon>
    </lineage>
</organism>
<evidence type="ECO:0000313" key="5">
    <source>
        <dbReference type="Proteomes" id="UP000076878"/>
    </source>
</evidence>
<dbReference type="EMBL" id="FJNB01000023">
    <property type="protein sequence ID" value="CZR07845.1"/>
    <property type="molecule type" value="Genomic_DNA"/>
</dbReference>
<evidence type="ECO:0000256" key="1">
    <source>
        <dbReference type="SAM" id="MobiDB-lite"/>
    </source>
</evidence>
<evidence type="ECO:0000313" key="6">
    <source>
        <dbReference type="Proteomes" id="UP000199280"/>
    </source>
</evidence>
<feature type="transmembrane region" description="Helical" evidence="2">
    <location>
        <begin position="6"/>
        <end position="29"/>
    </location>
</feature>
<dbReference type="Proteomes" id="UP000199280">
    <property type="component" value="Unassembled WGS sequence"/>
</dbReference>
<proteinExistence type="predicted"/>